<gene>
    <name evidence="1" type="ORF">L195_g052612</name>
</gene>
<reference evidence="1 2" key="2">
    <citation type="journal article" date="2017" name="Front. Plant Sci.">
        <title>Gene Classification and Mining of Molecular Markers Useful in Red Clover (Trifolium pratense) Breeding.</title>
        <authorList>
            <person name="Istvanek J."/>
            <person name="Dluhosova J."/>
            <person name="Dluhos P."/>
            <person name="Patkova L."/>
            <person name="Nedelnik J."/>
            <person name="Repkova J."/>
        </authorList>
    </citation>
    <scope>NUCLEOTIDE SEQUENCE [LARGE SCALE GENOMIC DNA]</scope>
    <source>
        <strain evidence="2">cv. Tatra</strain>
        <tissue evidence="1">Young leaves</tissue>
    </source>
</reference>
<evidence type="ECO:0000313" key="2">
    <source>
        <dbReference type="Proteomes" id="UP000236291"/>
    </source>
</evidence>
<evidence type="ECO:0000313" key="1">
    <source>
        <dbReference type="EMBL" id="PNX61740.1"/>
    </source>
</evidence>
<organism evidence="1 2">
    <name type="scientific">Trifolium pratense</name>
    <name type="common">Red clover</name>
    <dbReference type="NCBI Taxonomy" id="57577"/>
    <lineage>
        <taxon>Eukaryota</taxon>
        <taxon>Viridiplantae</taxon>
        <taxon>Streptophyta</taxon>
        <taxon>Embryophyta</taxon>
        <taxon>Tracheophyta</taxon>
        <taxon>Spermatophyta</taxon>
        <taxon>Magnoliopsida</taxon>
        <taxon>eudicotyledons</taxon>
        <taxon>Gunneridae</taxon>
        <taxon>Pentapetalae</taxon>
        <taxon>rosids</taxon>
        <taxon>fabids</taxon>
        <taxon>Fabales</taxon>
        <taxon>Fabaceae</taxon>
        <taxon>Papilionoideae</taxon>
        <taxon>50 kb inversion clade</taxon>
        <taxon>NPAAA clade</taxon>
        <taxon>Hologalegina</taxon>
        <taxon>IRL clade</taxon>
        <taxon>Trifolieae</taxon>
        <taxon>Trifolium</taxon>
    </lineage>
</organism>
<name>A0A2K3K631_TRIPR</name>
<dbReference type="Proteomes" id="UP000236291">
    <property type="component" value="Unassembled WGS sequence"/>
</dbReference>
<sequence>MTILHCGCQVDFEEAESSSHDSEFVEATQLVQVADSGEIQGSIQKTVSKEALHDRQFLNESWANMAENEEEETRLLIALEKAFSIKFHSGYFKVAQERKSQSNKEHKIIGQLWN</sequence>
<reference evidence="1 2" key="1">
    <citation type="journal article" date="2014" name="Am. J. Bot.">
        <title>Genome assembly and annotation for red clover (Trifolium pratense; Fabaceae).</title>
        <authorList>
            <person name="Istvanek J."/>
            <person name="Jaros M."/>
            <person name="Krenek A."/>
            <person name="Repkova J."/>
        </authorList>
    </citation>
    <scope>NUCLEOTIDE SEQUENCE [LARGE SCALE GENOMIC DNA]</scope>
    <source>
        <strain evidence="2">cv. Tatra</strain>
        <tissue evidence="1">Young leaves</tissue>
    </source>
</reference>
<protein>
    <submittedName>
        <fullName evidence="1">Uncharacterized protein</fullName>
    </submittedName>
</protein>
<dbReference type="AlphaFoldDB" id="A0A2K3K631"/>
<accession>A0A2K3K631</accession>
<proteinExistence type="predicted"/>
<comment type="caution">
    <text evidence="1">The sequence shown here is derived from an EMBL/GenBank/DDBJ whole genome shotgun (WGS) entry which is preliminary data.</text>
</comment>
<dbReference type="EMBL" id="ASHM01086010">
    <property type="protein sequence ID" value="PNX61740.1"/>
    <property type="molecule type" value="Genomic_DNA"/>
</dbReference>